<gene>
    <name evidence="3" type="ORF">IQ266_16010</name>
</gene>
<protein>
    <submittedName>
        <fullName evidence="3">DUF928 domain-containing protein</fullName>
    </submittedName>
</protein>
<sequence length="318" mass="33814">MTAQRPAPRKTTRQLVVMGLMAACLTPLALPTLPAAAAPGYRPPRRQSGQRTESTGTRSAGSRIGNLRGCAKDLAVPLTLLMPDHTAQTTMGQPPLFLYLAKPKQLSITFYEIPATGGRKLLWRRSVKAPQSGIIQIPFPTDRPAVEVGKTYAWGAALVCNPQNPSELTSATESKFTRVAPSAWLQSKLKTAQSPQRKAQLYAGSSYWLDTLNATAEALATNTDDSAEKDLLDLLEQIKLTDIVKREQAASAAAAATQAAQSKPTGDQPTAASTRDTSIATEENTATPDNATKGNNATDAPSEAAKKPTQDCEKSATT</sequence>
<feature type="region of interest" description="Disordered" evidence="1">
    <location>
        <begin position="36"/>
        <end position="65"/>
    </location>
</feature>
<proteinExistence type="predicted"/>
<feature type="chain" id="PRO_5037853907" evidence="2">
    <location>
        <begin position="38"/>
        <end position="318"/>
    </location>
</feature>
<evidence type="ECO:0000256" key="1">
    <source>
        <dbReference type="SAM" id="MobiDB-lite"/>
    </source>
</evidence>
<keyword evidence="4" id="KW-1185">Reference proteome</keyword>
<feature type="compositionally biased region" description="Polar residues" evidence="1">
    <location>
        <begin position="47"/>
        <end position="60"/>
    </location>
</feature>
<dbReference type="Pfam" id="PF06051">
    <property type="entry name" value="DUF928"/>
    <property type="match status" value="1"/>
</dbReference>
<organism evidence="3 4">
    <name type="scientific">Romeriopsis navalis LEGE 11480</name>
    <dbReference type="NCBI Taxonomy" id="2777977"/>
    <lineage>
        <taxon>Bacteria</taxon>
        <taxon>Bacillati</taxon>
        <taxon>Cyanobacteriota</taxon>
        <taxon>Cyanophyceae</taxon>
        <taxon>Leptolyngbyales</taxon>
        <taxon>Leptolyngbyaceae</taxon>
        <taxon>Romeriopsis</taxon>
        <taxon>Romeriopsis navalis</taxon>
    </lineage>
</organism>
<feature type="signal peptide" evidence="2">
    <location>
        <begin position="1"/>
        <end position="37"/>
    </location>
</feature>
<dbReference type="Proteomes" id="UP000625316">
    <property type="component" value="Unassembled WGS sequence"/>
</dbReference>
<dbReference type="InterPro" id="IPR010328">
    <property type="entry name" value="DUF928"/>
</dbReference>
<dbReference type="RefSeq" id="WP_264326068.1">
    <property type="nucleotide sequence ID" value="NZ_JADEXQ010000057.1"/>
</dbReference>
<evidence type="ECO:0000256" key="2">
    <source>
        <dbReference type="SAM" id="SignalP"/>
    </source>
</evidence>
<feature type="compositionally biased region" description="Polar residues" evidence="1">
    <location>
        <begin position="263"/>
        <end position="299"/>
    </location>
</feature>
<comment type="caution">
    <text evidence="3">The sequence shown here is derived from an EMBL/GenBank/DDBJ whole genome shotgun (WGS) entry which is preliminary data.</text>
</comment>
<keyword evidence="2" id="KW-0732">Signal</keyword>
<evidence type="ECO:0000313" key="4">
    <source>
        <dbReference type="Proteomes" id="UP000625316"/>
    </source>
</evidence>
<feature type="region of interest" description="Disordered" evidence="1">
    <location>
        <begin position="255"/>
        <end position="318"/>
    </location>
</feature>
<dbReference type="AlphaFoldDB" id="A0A928VRH5"/>
<dbReference type="EMBL" id="JADEXQ010000057">
    <property type="protein sequence ID" value="MBE9031240.1"/>
    <property type="molecule type" value="Genomic_DNA"/>
</dbReference>
<accession>A0A928VRH5</accession>
<name>A0A928VRH5_9CYAN</name>
<reference evidence="3" key="1">
    <citation type="submission" date="2020-10" db="EMBL/GenBank/DDBJ databases">
        <authorList>
            <person name="Castelo-Branco R."/>
            <person name="Eusebio N."/>
            <person name="Adriana R."/>
            <person name="Vieira A."/>
            <person name="Brugerolle De Fraissinette N."/>
            <person name="Rezende De Castro R."/>
            <person name="Schneider M.P."/>
            <person name="Vasconcelos V."/>
            <person name="Leao P.N."/>
        </authorList>
    </citation>
    <scope>NUCLEOTIDE SEQUENCE</scope>
    <source>
        <strain evidence="3">LEGE 11480</strain>
    </source>
</reference>
<evidence type="ECO:0000313" key="3">
    <source>
        <dbReference type="EMBL" id="MBE9031240.1"/>
    </source>
</evidence>
<feature type="compositionally biased region" description="Basic and acidic residues" evidence="1">
    <location>
        <begin position="304"/>
        <end position="318"/>
    </location>
</feature>
<dbReference type="PROSITE" id="PS51257">
    <property type="entry name" value="PROKAR_LIPOPROTEIN"/>
    <property type="match status" value="1"/>
</dbReference>